<dbReference type="InterPro" id="IPR015421">
    <property type="entry name" value="PyrdxlP-dep_Trfase_major"/>
</dbReference>
<dbReference type="Proteomes" id="UP001151079">
    <property type="component" value="Unassembled WGS sequence"/>
</dbReference>
<dbReference type="InterPro" id="IPR000653">
    <property type="entry name" value="DegT/StrS_aminotransferase"/>
</dbReference>
<reference evidence="6" key="1">
    <citation type="submission" date="2022-10" db="EMBL/GenBank/DDBJ databases">
        <title>Two novel species of Flavobacterium.</title>
        <authorList>
            <person name="Liu Q."/>
            <person name="Xin Y.-H."/>
        </authorList>
    </citation>
    <scope>NUCLEOTIDE SEQUENCE</scope>
    <source>
        <strain evidence="6">LS1R49</strain>
    </source>
</reference>
<dbReference type="PANTHER" id="PTHR30244">
    <property type="entry name" value="TRANSAMINASE"/>
    <property type="match status" value="1"/>
</dbReference>
<dbReference type="RefSeq" id="WP_264206430.1">
    <property type="nucleotide sequence ID" value="NZ_JAOZEW010000011.1"/>
</dbReference>
<evidence type="ECO:0000256" key="2">
    <source>
        <dbReference type="ARBA" id="ARBA00037999"/>
    </source>
</evidence>
<comment type="similarity">
    <text evidence="2 5">Belongs to the DegT/DnrJ/EryC1 family.</text>
</comment>
<name>A0A9X3C5V9_9FLAO</name>
<dbReference type="EMBL" id="JAOZEW010000011">
    <property type="protein sequence ID" value="MCV9928317.1"/>
    <property type="molecule type" value="Genomic_DNA"/>
</dbReference>
<dbReference type="Gene3D" id="3.40.640.10">
    <property type="entry name" value="Type I PLP-dependent aspartate aminotransferase-like (Major domain)"/>
    <property type="match status" value="1"/>
</dbReference>
<organism evidence="6 7">
    <name type="scientific">Flavobacterium shii</name>
    <dbReference type="NCBI Taxonomy" id="2987687"/>
    <lineage>
        <taxon>Bacteria</taxon>
        <taxon>Pseudomonadati</taxon>
        <taxon>Bacteroidota</taxon>
        <taxon>Flavobacteriia</taxon>
        <taxon>Flavobacteriales</taxon>
        <taxon>Flavobacteriaceae</taxon>
        <taxon>Flavobacterium</taxon>
    </lineage>
</organism>
<comment type="caution">
    <text evidence="6">The sequence shown here is derived from an EMBL/GenBank/DDBJ whole genome shotgun (WGS) entry which is preliminary data.</text>
</comment>
<dbReference type="CDD" id="cd00616">
    <property type="entry name" value="AHBA_syn"/>
    <property type="match status" value="1"/>
</dbReference>
<keyword evidence="1 4" id="KW-0663">Pyridoxal phosphate</keyword>
<dbReference type="GO" id="GO:0000271">
    <property type="term" value="P:polysaccharide biosynthetic process"/>
    <property type="evidence" value="ECO:0007669"/>
    <property type="project" value="TreeGrafter"/>
</dbReference>
<dbReference type="GO" id="GO:0030170">
    <property type="term" value="F:pyridoxal phosphate binding"/>
    <property type="evidence" value="ECO:0007669"/>
    <property type="project" value="TreeGrafter"/>
</dbReference>
<dbReference type="Pfam" id="PF01041">
    <property type="entry name" value="DegT_DnrJ_EryC1"/>
    <property type="match status" value="1"/>
</dbReference>
<evidence type="ECO:0000313" key="7">
    <source>
        <dbReference type="Proteomes" id="UP001151079"/>
    </source>
</evidence>
<dbReference type="Gene3D" id="3.90.1150.10">
    <property type="entry name" value="Aspartate Aminotransferase, domain 1"/>
    <property type="match status" value="1"/>
</dbReference>
<gene>
    <name evidence="6" type="ORF">OIU83_11660</name>
</gene>
<keyword evidence="6" id="KW-0808">Transferase</keyword>
<sequence>MISFLDLKKINEPYKKAFQEKMEAVLDNGWYILGKEVKAFEASFAEYCGAKHCIGVGNGLDALSLIFKAYIQLGKLQKRDEVIVPANTYVASILAILQADLVPVLVEPKLETYNIDPDLIQEKITPKTKAILVVHLYGQLAEMDDINDIAIRNNLLVVEDAAQSHGAIGNQQSAIGNEQSAVAYSFYPGKNLGALGDGGAITTDDSELAKVLFSLRNYGSETKYYNDFVGVNSRLDELQAAFLNVKLPNLNAENEQRRNIAKRYLSEIKNEKIILPIVSLRGTKQSNHVFHLFVIRTQKRDNLQAYLLENGIQTMIHYPVPPHKQKAFSPETSGWNNLSFPITEKIHKEVLSLPISPVLTDEEVSFIIEIINRY</sequence>
<dbReference type="SUPFAM" id="SSF53383">
    <property type="entry name" value="PLP-dependent transferases"/>
    <property type="match status" value="1"/>
</dbReference>
<dbReference type="PIRSF" id="PIRSF000390">
    <property type="entry name" value="PLP_StrS"/>
    <property type="match status" value="1"/>
</dbReference>
<keyword evidence="7" id="KW-1185">Reference proteome</keyword>
<accession>A0A9X3C5V9</accession>
<evidence type="ECO:0000256" key="3">
    <source>
        <dbReference type="PIRSR" id="PIRSR000390-1"/>
    </source>
</evidence>
<dbReference type="GO" id="GO:0008483">
    <property type="term" value="F:transaminase activity"/>
    <property type="evidence" value="ECO:0007669"/>
    <property type="project" value="UniProtKB-KW"/>
</dbReference>
<proteinExistence type="inferred from homology"/>
<evidence type="ECO:0000313" key="6">
    <source>
        <dbReference type="EMBL" id="MCV9928317.1"/>
    </source>
</evidence>
<feature type="modified residue" description="N6-(pyridoxal phosphate)lysine" evidence="4">
    <location>
        <position position="190"/>
    </location>
</feature>
<dbReference type="PANTHER" id="PTHR30244:SF36">
    <property type="entry name" value="3-OXO-GLUCOSE-6-PHOSPHATE:GLUTAMATE AMINOTRANSFERASE"/>
    <property type="match status" value="1"/>
</dbReference>
<feature type="active site" description="Proton acceptor" evidence="3">
    <location>
        <position position="190"/>
    </location>
</feature>
<dbReference type="InterPro" id="IPR015424">
    <property type="entry name" value="PyrdxlP-dep_Trfase"/>
</dbReference>
<dbReference type="AlphaFoldDB" id="A0A9X3C5V9"/>
<keyword evidence="6" id="KW-0032">Aminotransferase</keyword>
<dbReference type="InterPro" id="IPR015422">
    <property type="entry name" value="PyrdxlP-dep_Trfase_small"/>
</dbReference>
<evidence type="ECO:0000256" key="1">
    <source>
        <dbReference type="ARBA" id="ARBA00022898"/>
    </source>
</evidence>
<evidence type="ECO:0000256" key="4">
    <source>
        <dbReference type="PIRSR" id="PIRSR000390-2"/>
    </source>
</evidence>
<protein>
    <submittedName>
        <fullName evidence="6">DegT/DnrJ/EryC1/StrS family aminotransferase</fullName>
    </submittedName>
</protein>
<evidence type="ECO:0000256" key="5">
    <source>
        <dbReference type="RuleBase" id="RU004508"/>
    </source>
</evidence>